<dbReference type="GO" id="GO:0003700">
    <property type="term" value="F:DNA-binding transcription factor activity"/>
    <property type="evidence" value="ECO:0007669"/>
    <property type="project" value="InterPro"/>
</dbReference>
<sequence length="165" mass="18046">MDEAHAPDLTVSTPQQYRALAHPVRHRLLFALGERPATLSGLAADLGISKGSAGHHLKLLREAGLVVLDHERQVRGGTEQYFRRAFRRLHYETGETTKIVLAAVADEIVADADDPLVVLRGVRLTEAQARHVRETLEALVNGLEEAEGEPRYGVLVGLYRSGQAG</sequence>
<dbReference type="AlphaFoldDB" id="A0A2T0UG28"/>
<evidence type="ECO:0000313" key="6">
    <source>
        <dbReference type="Proteomes" id="UP000238176"/>
    </source>
</evidence>
<dbReference type="PROSITE" id="PS50987">
    <property type="entry name" value="HTH_ARSR_2"/>
    <property type="match status" value="1"/>
</dbReference>
<dbReference type="SMART" id="SM00418">
    <property type="entry name" value="HTH_ARSR"/>
    <property type="match status" value="1"/>
</dbReference>
<dbReference type="InterPro" id="IPR011991">
    <property type="entry name" value="ArsR-like_HTH"/>
</dbReference>
<evidence type="ECO:0000259" key="4">
    <source>
        <dbReference type="PROSITE" id="PS50987"/>
    </source>
</evidence>
<keyword evidence="6" id="KW-1185">Reference proteome</keyword>
<organism evidence="5 6">
    <name type="scientific">Glycomyces artemisiae</name>
    <dbReference type="NCBI Taxonomy" id="1076443"/>
    <lineage>
        <taxon>Bacteria</taxon>
        <taxon>Bacillati</taxon>
        <taxon>Actinomycetota</taxon>
        <taxon>Actinomycetes</taxon>
        <taxon>Glycomycetales</taxon>
        <taxon>Glycomycetaceae</taxon>
        <taxon>Glycomyces</taxon>
    </lineage>
</organism>
<name>A0A2T0UG28_9ACTN</name>
<dbReference type="InterPro" id="IPR036390">
    <property type="entry name" value="WH_DNA-bd_sf"/>
</dbReference>
<dbReference type="InterPro" id="IPR051011">
    <property type="entry name" value="Metal_resp_trans_reg"/>
</dbReference>
<dbReference type="PRINTS" id="PR00778">
    <property type="entry name" value="HTHARSR"/>
</dbReference>
<reference evidence="5 6" key="1">
    <citation type="submission" date="2018-03" db="EMBL/GenBank/DDBJ databases">
        <title>Genomic Encyclopedia of Type Strains, Phase III (KMG-III): the genomes of soil and plant-associated and newly described type strains.</title>
        <authorList>
            <person name="Whitman W."/>
        </authorList>
    </citation>
    <scope>NUCLEOTIDE SEQUENCE [LARGE SCALE GENOMIC DNA]</scope>
    <source>
        <strain evidence="5 6">CGMCC 4.7067</strain>
    </source>
</reference>
<keyword evidence="3" id="KW-0804">Transcription</keyword>
<dbReference type="OrthoDB" id="7945987at2"/>
<evidence type="ECO:0000256" key="1">
    <source>
        <dbReference type="ARBA" id="ARBA00023015"/>
    </source>
</evidence>
<evidence type="ECO:0000256" key="2">
    <source>
        <dbReference type="ARBA" id="ARBA00023125"/>
    </source>
</evidence>
<accession>A0A2T0UG28</accession>
<comment type="caution">
    <text evidence="5">The sequence shown here is derived from an EMBL/GenBank/DDBJ whole genome shotgun (WGS) entry which is preliminary data.</text>
</comment>
<feature type="domain" description="HTH arsR-type" evidence="4">
    <location>
        <begin position="5"/>
        <end position="98"/>
    </location>
</feature>
<evidence type="ECO:0000313" key="5">
    <source>
        <dbReference type="EMBL" id="PRY56777.1"/>
    </source>
</evidence>
<dbReference type="InterPro" id="IPR036388">
    <property type="entry name" value="WH-like_DNA-bd_sf"/>
</dbReference>
<dbReference type="Proteomes" id="UP000238176">
    <property type="component" value="Unassembled WGS sequence"/>
</dbReference>
<dbReference type="PANTHER" id="PTHR43132:SF2">
    <property type="entry name" value="ARSENICAL RESISTANCE OPERON REPRESSOR ARSR-RELATED"/>
    <property type="match status" value="1"/>
</dbReference>
<dbReference type="GO" id="GO:0003677">
    <property type="term" value="F:DNA binding"/>
    <property type="evidence" value="ECO:0007669"/>
    <property type="project" value="UniProtKB-KW"/>
</dbReference>
<proteinExistence type="predicted"/>
<dbReference type="SUPFAM" id="SSF46785">
    <property type="entry name" value="Winged helix' DNA-binding domain"/>
    <property type="match status" value="1"/>
</dbReference>
<keyword evidence="2" id="KW-0238">DNA-binding</keyword>
<dbReference type="RefSeq" id="WP_106365572.1">
    <property type="nucleotide sequence ID" value="NZ_PVTJ01000008.1"/>
</dbReference>
<dbReference type="CDD" id="cd00090">
    <property type="entry name" value="HTH_ARSR"/>
    <property type="match status" value="1"/>
</dbReference>
<gene>
    <name evidence="5" type="ORF">B0I28_10888</name>
</gene>
<dbReference type="PANTHER" id="PTHR43132">
    <property type="entry name" value="ARSENICAL RESISTANCE OPERON REPRESSOR ARSR-RELATED"/>
    <property type="match status" value="1"/>
</dbReference>
<evidence type="ECO:0000256" key="3">
    <source>
        <dbReference type="ARBA" id="ARBA00023163"/>
    </source>
</evidence>
<dbReference type="EMBL" id="PVTJ01000008">
    <property type="protein sequence ID" value="PRY56777.1"/>
    <property type="molecule type" value="Genomic_DNA"/>
</dbReference>
<dbReference type="InterPro" id="IPR001845">
    <property type="entry name" value="HTH_ArsR_DNA-bd_dom"/>
</dbReference>
<dbReference type="Pfam" id="PF12840">
    <property type="entry name" value="HTH_20"/>
    <property type="match status" value="1"/>
</dbReference>
<keyword evidence="1" id="KW-0805">Transcription regulation</keyword>
<dbReference type="Gene3D" id="1.10.10.10">
    <property type="entry name" value="Winged helix-like DNA-binding domain superfamily/Winged helix DNA-binding domain"/>
    <property type="match status" value="1"/>
</dbReference>
<protein>
    <submittedName>
        <fullName evidence="5">Helix-turn-helix protein</fullName>
    </submittedName>
</protein>